<dbReference type="InterPro" id="IPR011009">
    <property type="entry name" value="Kinase-like_dom_sf"/>
</dbReference>
<dbReference type="GO" id="GO:0005634">
    <property type="term" value="C:nucleus"/>
    <property type="evidence" value="ECO:0007669"/>
    <property type="project" value="TreeGrafter"/>
</dbReference>
<evidence type="ECO:0000259" key="9">
    <source>
        <dbReference type="PROSITE" id="PS50011"/>
    </source>
</evidence>
<accession>A0A084G0F4</accession>
<comment type="catalytic activity">
    <reaction evidence="7">
        <text>L-threonyl-[protein] + ATP = O-phospho-L-threonyl-[protein] + ADP + H(+)</text>
        <dbReference type="Rhea" id="RHEA:46608"/>
        <dbReference type="Rhea" id="RHEA-COMP:11060"/>
        <dbReference type="Rhea" id="RHEA-COMP:11605"/>
        <dbReference type="ChEBI" id="CHEBI:15378"/>
        <dbReference type="ChEBI" id="CHEBI:30013"/>
        <dbReference type="ChEBI" id="CHEBI:30616"/>
        <dbReference type="ChEBI" id="CHEBI:61977"/>
        <dbReference type="ChEBI" id="CHEBI:456216"/>
        <dbReference type="EC" id="2.7.11.1"/>
    </reaction>
</comment>
<dbReference type="EMBL" id="JOWA01000116">
    <property type="protein sequence ID" value="KEZ40816.1"/>
    <property type="molecule type" value="Genomic_DNA"/>
</dbReference>
<keyword evidence="5" id="KW-0418">Kinase</keyword>
<dbReference type="GeneID" id="27727080"/>
<dbReference type="Proteomes" id="UP000028545">
    <property type="component" value="Unassembled WGS sequence"/>
</dbReference>
<protein>
    <recommendedName>
        <fullName evidence="1">non-specific serine/threonine protein kinase</fullName>
        <ecNumber evidence="1">2.7.11.1</ecNumber>
    </recommendedName>
</protein>
<dbReference type="GO" id="GO:0004674">
    <property type="term" value="F:protein serine/threonine kinase activity"/>
    <property type="evidence" value="ECO:0007669"/>
    <property type="project" value="UniProtKB-KW"/>
</dbReference>
<keyword evidence="6" id="KW-0067">ATP-binding</keyword>
<dbReference type="EC" id="2.7.11.1" evidence="1"/>
<dbReference type="OrthoDB" id="248923at2759"/>
<comment type="caution">
    <text evidence="10">The sequence shown here is derived from an EMBL/GenBank/DDBJ whole genome shotgun (WGS) entry which is preliminary data.</text>
</comment>
<dbReference type="InterPro" id="IPR000719">
    <property type="entry name" value="Prot_kinase_dom"/>
</dbReference>
<evidence type="ECO:0000256" key="1">
    <source>
        <dbReference type="ARBA" id="ARBA00012513"/>
    </source>
</evidence>
<dbReference type="SMART" id="SM00220">
    <property type="entry name" value="S_TKc"/>
    <property type="match status" value="1"/>
</dbReference>
<reference evidence="10 11" key="1">
    <citation type="journal article" date="2014" name="Genome Announc.">
        <title>Draft genome sequence of the pathogenic fungus Scedosporium apiospermum.</title>
        <authorList>
            <person name="Vandeputte P."/>
            <person name="Ghamrawi S."/>
            <person name="Rechenmann M."/>
            <person name="Iltis A."/>
            <person name="Giraud S."/>
            <person name="Fleury M."/>
            <person name="Thornton C."/>
            <person name="Delhaes L."/>
            <person name="Meyer W."/>
            <person name="Papon N."/>
            <person name="Bouchara J.P."/>
        </authorList>
    </citation>
    <scope>NUCLEOTIDE SEQUENCE [LARGE SCALE GENOMIC DNA]</scope>
    <source>
        <strain evidence="10 11">IHEM 14462</strain>
    </source>
</reference>
<evidence type="ECO:0000256" key="7">
    <source>
        <dbReference type="ARBA" id="ARBA00047899"/>
    </source>
</evidence>
<proteinExistence type="predicted"/>
<keyword evidence="4" id="KW-0547">Nucleotide-binding</keyword>
<dbReference type="Pfam" id="PF00069">
    <property type="entry name" value="Pkinase"/>
    <property type="match status" value="1"/>
</dbReference>
<evidence type="ECO:0000256" key="5">
    <source>
        <dbReference type="ARBA" id="ARBA00022777"/>
    </source>
</evidence>
<comment type="catalytic activity">
    <reaction evidence="8">
        <text>L-seryl-[protein] + ATP = O-phospho-L-seryl-[protein] + ADP + H(+)</text>
        <dbReference type="Rhea" id="RHEA:17989"/>
        <dbReference type="Rhea" id="RHEA-COMP:9863"/>
        <dbReference type="Rhea" id="RHEA-COMP:11604"/>
        <dbReference type="ChEBI" id="CHEBI:15378"/>
        <dbReference type="ChEBI" id="CHEBI:29999"/>
        <dbReference type="ChEBI" id="CHEBI:30616"/>
        <dbReference type="ChEBI" id="CHEBI:83421"/>
        <dbReference type="ChEBI" id="CHEBI:456216"/>
        <dbReference type="EC" id="2.7.11.1"/>
    </reaction>
</comment>
<evidence type="ECO:0000256" key="3">
    <source>
        <dbReference type="ARBA" id="ARBA00022679"/>
    </source>
</evidence>
<dbReference type="HOGENOM" id="CLU_667566_0_0_1"/>
<dbReference type="AlphaFoldDB" id="A0A084G0F4"/>
<evidence type="ECO:0000313" key="11">
    <source>
        <dbReference type="Proteomes" id="UP000028545"/>
    </source>
</evidence>
<evidence type="ECO:0000256" key="4">
    <source>
        <dbReference type="ARBA" id="ARBA00022741"/>
    </source>
</evidence>
<dbReference type="CDD" id="cd00180">
    <property type="entry name" value="PKc"/>
    <property type="match status" value="1"/>
</dbReference>
<dbReference type="SUPFAM" id="SSF56112">
    <property type="entry name" value="Protein kinase-like (PK-like)"/>
    <property type="match status" value="1"/>
</dbReference>
<dbReference type="VEuPathDB" id="FungiDB:SAPIO_CDS8008"/>
<dbReference type="PANTHER" id="PTHR43671">
    <property type="entry name" value="SERINE/THREONINE-PROTEIN KINASE NEK"/>
    <property type="match status" value="1"/>
</dbReference>
<dbReference type="RefSeq" id="XP_016640615.1">
    <property type="nucleotide sequence ID" value="XM_016789742.1"/>
</dbReference>
<keyword evidence="11" id="KW-1185">Reference proteome</keyword>
<gene>
    <name evidence="10" type="ORF">SAPIO_CDS8008</name>
</gene>
<dbReference type="InterPro" id="IPR050660">
    <property type="entry name" value="NEK_Ser/Thr_kinase"/>
</dbReference>
<evidence type="ECO:0000313" key="10">
    <source>
        <dbReference type="EMBL" id="KEZ40816.1"/>
    </source>
</evidence>
<feature type="domain" description="Protein kinase" evidence="9">
    <location>
        <begin position="1"/>
        <end position="285"/>
    </location>
</feature>
<dbReference type="KEGG" id="sapo:SAPIO_CDS8008"/>
<dbReference type="PROSITE" id="PS50011">
    <property type="entry name" value="PROTEIN_KINASE_DOM"/>
    <property type="match status" value="1"/>
</dbReference>
<keyword evidence="3" id="KW-0808">Transferase</keyword>
<evidence type="ECO:0000256" key="2">
    <source>
        <dbReference type="ARBA" id="ARBA00022527"/>
    </source>
</evidence>
<sequence length="412" mass="46493">MVKVVVKRLHQSTPAKDVLAEYECLRRLNSIHHPNIVETIAAFRLKTMGSRYFNFVFPLAIGDLKRLFEGGHDRNRQVLRRARAALWHQFAGLASALAYLHEELKTAHRDIRPANILIYSPESATDARGDLVLKITDFGLAVDLTKASSAVWDRSRSSARSYDSPETRRPLSTDIVTISQQLFADDVWKMGCVFTEMLAFLVDHGSSGVSRFRRSIRTIEDNVSSDLFNDTRFDDGEKVKPQVTDWLDQVARKDERSCELVPLIKKMLSVGSERLTAKAVCSAFLEIDTADIRYDDGDRVVRLTPAVHAPRPTFFDSLRLGLEGWLGHPVDWAPFPAPTLQLQPGQTLVTWKFGGEPLSLAISTDELREYRATSLPILESGIPLLPRFNVGPGEVDVEVLRHRREPRLPKKE</sequence>
<dbReference type="GO" id="GO:0005524">
    <property type="term" value="F:ATP binding"/>
    <property type="evidence" value="ECO:0007669"/>
    <property type="project" value="UniProtKB-KW"/>
</dbReference>
<name>A0A084G0F4_PSEDA</name>
<keyword evidence="2" id="KW-0723">Serine/threonine-protein kinase</keyword>
<evidence type="ECO:0000256" key="6">
    <source>
        <dbReference type="ARBA" id="ARBA00022840"/>
    </source>
</evidence>
<dbReference type="Gene3D" id="1.10.510.10">
    <property type="entry name" value="Transferase(Phosphotransferase) domain 1"/>
    <property type="match status" value="1"/>
</dbReference>
<dbReference type="PANTHER" id="PTHR43671:SF98">
    <property type="entry name" value="SERINE_THREONINE-PROTEIN KINASE NEK11"/>
    <property type="match status" value="1"/>
</dbReference>
<evidence type="ECO:0000256" key="8">
    <source>
        <dbReference type="ARBA" id="ARBA00048679"/>
    </source>
</evidence>
<organism evidence="10 11">
    <name type="scientific">Pseudallescheria apiosperma</name>
    <name type="common">Scedosporium apiospermum</name>
    <dbReference type="NCBI Taxonomy" id="563466"/>
    <lineage>
        <taxon>Eukaryota</taxon>
        <taxon>Fungi</taxon>
        <taxon>Dikarya</taxon>
        <taxon>Ascomycota</taxon>
        <taxon>Pezizomycotina</taxon>
        <taxon>Sordariomycetes</taxon>
        <taxon>Hypocreomycetidae</taxon>
        <taxon>Microascales</taxon>
        <taxon>Microascaceae</taxon>
        <taxon>Scedosporium</taxon>
    </lineage>
</organism>